<accession>W4HE00</accession>
<reference evidence="1" key="1">
    <citation type="submission" date="2013-12" db="EMBL/GenBank/DDBJ databases">
        <title>The Genome Sequence of Aphanomyces astaci APO3.</title>
        <authorList>
            <consortium name="The Broad Institute Genomics Platform"/>
            <person name="Russ C."/>
            <person name="Tyler B."/>
            <person name="van West P."/>
            <person name="Dieguez-Uribeondo J."/>
            <person name="Young S.K."/>
            <person name="Zeng Q."/>
            <person name="Gargeya S."/>
            <person name="Fitzgerald M."/>
            <person name="Abouelleil A."/>
            <person name="Alvarado L."/>
            <person name="Chapman S.B."/>
            <person name="Gainer-Dewar J."/>
            <person name="Goldberg J."/>
            <person name="Griggs A."/>
            <person name="Gujja S."/>
            <person name="Hansen M."/>
            <person name="Howarth C."/>
            <person name="Imamovic A."/>
            <person name="Ireland A."/>
            <person name="Larimer J."/>
            <person name="McCowan C."/>
            <person name="Murphy C."/>
            <person name="Pearson M."/>
            <person name="Poon T.W."/>
            <person name="Priest M."/>
            <person name="Roberts A."/>
            <person name="Saif S."/>
            <person name="Shea T."/>
            <person name="Sykes S."/>
            <person name="Wortman J."/>
            <person name="Nusbaum C."/>
            <person name="Birren B."/>
        </authorList>
    </citation>
    <scope>NUCLEOTIDE SEQUENCE [LARGE SCALE GENOMIC DNA]</scope>
    <source>
        <strain evidence="1">APO3</strain>
    </source>
</reference>
<dbReference type="GeneID" id="20802679"/>
<gene>
    <name evidence="1" type="ORF">H257_00683</name>
</gene>
<dbReference type="SUPFAM" id="SSF48452">
    <property type="entry name" value="TPR-like"/>
    <property type="match status" value="2"/>
</dbReference>
<dbReference type="Gene3D" id="1.25.40.10">
    <property type="entry name" value="Tetratricopeptide repeat domain"/>
    <property type="match status" value="1"/>
</dbReference>
<proteinExistence type="predicted"/>
<sequence>MRIYIHVDPSGGYSEWTYVCKTPLTHVHEAVTAFVDAYNCKFPTQQLTPSLLVAMANNKPLEPTKKISTLLDDHDSCELALVHVATSPPPQPVVTSVEPRKPNHGAVDMLLGHANKHRQNNAWRSAKALWEAVLVDMDTANASAMQGMVDLYMQSTQWTKAKSVLLKLLLADPTHQAPRLQLATCEMHLANSGRAITILQELLSTPSLTPDMDHDASILLATALYECGSIKDQDKAVSILVHLLDKSNHTDMDAMALYSQVAHDRGKPAQAMQMMLKVLVDRPKDKRVQAKCAAFLEAPRGFEYLQLALDPTSPSTAPAYAYLASVAKDHGAMTACVSCFQQAVAQCPSDVMFALNYVHALEVCGRYGDAFVVVKQFVHNTPTTVVGMDLTCQDIAAVLAPYSTLDDASGHWTEEAAMAWKGTHVCVYHNDAKFERAVATTVDLTGQQLDLLALLCTLVKILFLQGCLRPVPALVDAIEPLRYHYGHLLHTTSIRNEHAYYSCITQLVTIPSLHVPRPRPSNIIYVCGDSHALATAWRSVGAHVLVPALVTGLKHCTTFDCLYDPLWTYNGTLHTGHLRKTSTFYPKVHFFNVIKSIPRGATVVFVFGEIDCREGLLVAVEKCRYETLEEGMAHTMSIFMDVVEDLVREFGFKAFIHPIVPVLDETRHIVQLYNRLFQAKVQGSTLCHWMDFFDSLLTPYNKLQPSYVLDGTHLHPSYLSLWATTLEPHMSAI</sequence>
<protein>
    <submittedName>
        <fullName evidence="1">Uncharacterized protein</fullName>
    </submittedName>
</protein>
<dbReference type="InterPro" id="IPR011990">
    <property type="entry name" value="TPR-like_helical_dom_sf"/>
</dbReference>
<dbReference type="EMBL" id="KI913114">
    <property type="protein sequence ID" value="ETV89378.1"/>
    <property type="molecule type" value="Genomic_DNA"/>
</dbReference>
<organism evidence="1">
    <name type="scientific">Aphanomyces astaci</name>
    <name type="common">Crayfish plague agent</name>
    <dbReference type="NCBI Taxonomy" id="112090"/>
    <lineage>
        <taxon>Eukaryota</taxon>
        <taxon>Sar</taxon>
        <taxon>Stramenopiles</taxon>
        <taxon>Oomycota</taxon>
        <taxon>Saprolegniomycetes</taxon>
        <taxon>Saprolegniales</taxon>
        <taxon>Verrucalvaceae</taxon>
        <taxon>Aphanomyces</taxon>
    </lineage>
</organism>
<dbReference type="AlphaFoldDB" id="W4HE00"/>
<evidence type="ECO:0000313" key="1">
    <source>
        <dbReference type="EMBL" id="ETV89378.1"/>
    </source>
</evidence>
<dbReference type="SUPFAM" id="SSF52266">
    <property type="entry name" value="SGNH hydrolase"/>
    <property type="match status" value="1"/>
</dbReference>
<name>W4HE00_APHAT</name>
<dbReference type="RefSeq" id="XP_009821778.1">
    <property type="nucleotide sequence ID" value="XM_009823476.1"/>
</dbReference>
<dbReference type="VEuPathDB" id="FungiDB:H257_00683"/>
<dbReference type="OrthoDB" id="435413at2759"/>